<protein>
    <submittedName>
        <fullName evidence="2">Uncharacterized protein</fullName>
    </submittedName>
</protein>
<organism evidence="2 3">
    <name type="scientific">Colletotrichum simmondsii</name>
    <dbReference type="NCBI Taxonomy" id="703756"/>
    <lineage>
        <taxon>Eukaryota</taxon>
        <taxon>Fungi</taxon>
        <taxon>Dikarya</taxon>
        <taxon>Ascomycota</taxon>
        <taxon>Pezizomycotina</taxon>
        <taxon>Sordariomycetes</taxon>
        <taxon>Hypocreomycetidae</taxon>
        <taxon>Glomerellales</taxon>
        <taxon>Glomerellaceae</taxon>
        <taxon>Colletotrichum</taxon>
        <taxon>Colletotrichum acutatum species complex</taxon>
    </lineage>
</organism>
<dbReference type="AlphaFoldDB" id="A0A135TFR7"/>
<evidence type="ECO:0000256" key="1">
    <source>
        <dbReference type="SAM" id="MobiDB-lite"/>
    </source>
</evidence>
<feature type="region of interest" description="Disordered" evidence="1">
    <location>
        <begin position="32"/>
        <end position="59"/>
    </location>
</feature>
<name>A0A135TFR7_9PEZI</name>
<accession>A0A135TFR7</accession>
<dbReference type="Proteomes" id="UP000070328">
    <property type="component" value="Unassembled WGS sequence"/>
</dbReference>
<sequence>MFCRTTYPSAAPQAFVTTSAIRQSPPHWSPPFPGLSPSLRSLRPGRNASPDLSTASCTQDHRSSSNVVRPLLCCESHSTAGPIPANVFCSTCAASERKTSTAPLVYHLAVYQLYTLASTTATSACPKPKIGEIIARHDGAAWVSAFWQEMK</sequence>
<evidence type="ECO:0000313" key="2">
    <source>
        <dbReference type="EMBL" id="KXH46984.1"/>
    </source>
</evidence>
<dbReference type="EMBL" id="JFBX01000175">
    <property type="protein sequence ID" value="KXH46984.1"/>
    <property type="molecule type" value="Genomic_DNA"/>
</dbReference>
<proteinExistence type="predicted"/>
<evidence type="ECO:0000313" key="3">
    <source>
        <dbReference type="Proteomes" id="UP000070328"/>
    </source>
</evidence>
<gene>
    <name evidence="2" type="ORF">CSIM01_09313</name>
</gene>
<reference evidence="2 3" key="1">
    <citation type="submission" date="2014-02" db="EMBL/GenBank/DDBJ databases">
        <title>The genome sequence of Colletotrichum simmondsii CBS122122.</title>
        <authorList>
            <person name="Baroncelli R."/>
            <person name="Thon M.R."/>
        </authorList>
    </citation>
    <scope>NUCLEOTIDE SEQUENCE [LARGE SCALE GENOMIC DNA]</scope>
    <source>
        <strain evidence="2 3">CBS122122</strain>
    </source>
</reference>
<comment type="caution">
    <text evidence="2">The sequence shown here is derived from an EMBL/GenBank/DDBJ whole genome shotgun (WGS) entry which is preliminary data.</text>
</comment>
<keyword evidence="3" id="KW-1185">Reference proteome</keyword>